<dbReference type="InterPro" id="IPR011989">
    <property type="entry name" value="ARM-like"/>
</dbReference>
<keyword evidence="2" id="KW-1185">Reference proteome</keyword>
<organism evidence="1 2">
    <name type="scientific">Halobacterium bonnevillei</name>
    <dbReference type="NCBI Taxonomy" id="2692200"/>
    <lineage>
        <taxon>Archaea</taxon>
        <taxon>Methanobacteriati</taxon>
        <taxon>Methanobacteriota</taxon>
        <taxon>Stenosarchaea group</taxon>
        <taxon>Halobacteria</taxon>
        <taxon>Halobacteriales</taxon>
        <taxon>Halobacteriaceae</taxon>
        <taxon>Halobacterium</taxon>
    </lineage>
</organism>
<dbReference type="Pfam" id="PF13646">
    <property type="entry name" value="HEAT_2"/>
    <property type="match status" value="3"/>
</dbReference>
<dbReference type="PROSITE" id="PS50176">
    <property type="entry name" value="ARM_REPEAT"/>
    <property type="match status" value="1"/>
</dbReference>
<proteinExistence type="predicted"/>
<gene>
    <name evidence="1" type="ORF">GRX66_10555</name>
</gene>
<dbReference type="SMART" id="SM00567">
    <property type="entry name" value="EZ_HEAT"/>
    <property type="match status" value="8"/>
</dbReference>
<accession>A0A6B0SNC5</accession>
<dbReference type="GO" id="GO:0016491">
    <property type="term" value="F:oxidoreductase activity"/>
    <property type="evidence" value="ECO:0007669"/>
    <property type="project" value="TreeGrafter"/>
</dbReference>
<sequence>MPSLYGLERSGDVEKLVELLRESDNETVRRRAAEILGDLDDPESNGIDALVGAMSDESETVRAAAIDALTQQEAVEALMKGLGQEVPDSGASWAQAEAFVENLDSDTTELRMAAANVLGLLGVEESARPLAKRLQSEPHPEVRARIARALGRVGDPAIAGVLVECLSDQPLKVRREAAEALGRLNGKKALQGLLRVVDDENEAMRRTAVSSLGQFETAEPVDALVERLGDDSDLVRRAAVFSLIEILSNVPPDRSHELRETIVDRMAARSDPSIVASLVEIVEEGSQIHQRRNAVWMLGRVAGDKTTKMDAVEALRNELGADDDLLSQFAATGLAEIGGRSVETSLLEVIDTDKYSEDAVAMAAFALGKVGGDRSRQRLEKLVEDTENAEVRRRAFSAISKLGGRT</sequence>
<name>A0A6B0SNC5_9EURY</name>
<dbReference type="SUPFAM" id="SSF48371">
    <property type="entry name" value="ARM repeat"/>
    <property type="match status" value="2"/>
</dbReference>
<dbReference type="InterPro" id="IPR004155">
    <property type="entry name" value="PBS_lyase_HEAT"/>
</dbReference>
<dbReference type="Proteomes" id="UP000471521">
    <property type="component" value="Unassembled WGS sequence"/>
</dbReference>
<protein>
    <submittedName>
        <fullName evidence="1">HEAT repeat domain-containing protein</fullName>
    </submittedName>
</protein>
<dbReference type="EMBL" id="WUUU01000078">
    <property type="protein sequence ID" value="MXR21023.1"/>
    <property type="molecule type" value="Genomic_DNA"/>
</dbReference>
<reference evidence="1 2" key="1">
    <citation type="submission" date="2019-12" db="EMBL/GenBank/DDBJ databases">
        <title>Isolation and characterization of three novel carbon monoxide-oxidizing members of Halobacteria from salione crusts and soils.</title>
        <authorList>
            <person name="Myers M.R."/>
            <person name="King G.M."/>
        </authorList>
    </citation>
    <scope>NUCLEOTIDE SEQUENCE [LARGE SCALE GENOMIC DNA]</scope>
    <source>
        <strain evidence="1 2">PCN9</strain>
    </source>
</reference>
<evidence type="ECO:0000313" key="2">
    <source>
        <dbReference type="Proteomes" id="UP000471521"/>
    </source>
</evidence>
<dbReference type="InterPro" id="IPR016024">
    <property type="entry name" value="ARM-type_fold"/>
</dbReference>
<dbReference type="Gene3D" id="1.25.10.10">
    <property type="entry name" value="Leucine-rich Repeat Variant"/>
    <property type="match status" value="3"/>
</dbReference>
<dbReference type="PANTHER" id="PTHR12697:SF5">
    <property type="entry name" value="DEOXYHYPUSINE HYDROXYLASE"/>
    <property type="match status" value="1"/>
</dbReference>
<dbReference type="AlphaFoldDB" id="A0A6B0SNC5"/>
<comment type="caution">
    <text evidence="1">The sequence shown here is derived from an EMBL/GenBank/DDBJ whole genome shotgun (WGS) entry which is preliminary data.</text>
</comment>
<dbReference type="RefSeq" id="WP_325064064.1">
    <property type="nucleotide sequence ID" value="NZ_WUUU01000078.1"/>
</dbReference>
<dbReference type="PANTHER" id="PTHR12697">
    <property type="entry name" value="PBS LYASE HEAT-LIKE PROTEIN"/>
    <property type="match status" value="1"/>
</dbReference>
<evidence type="ECO:0000313" key="1">
    <source>
        <dbReference type="EMBL" id="MXR21023.1"/>
    </source>
</evidence>
<dbReference type="InterPro" id="IPR000225">
    <property type="entry name" value="Armadillo"/>
</dbReference>